<reference evidence="1" key="1">
    <citation type="submission" date="2021-06" db="EMBL/GenBank/DDBJ databases">
        <authorList>
            <person name="Kallberg Y."/>
            <person name="Tangrot J."/>
            <person name="Rosling A."/>
        </authorList>
    </citation>
    <scope>NUCLEOTIDE SEQUENCE</scope>
    <source>
        <strain evidence="1">CL356</strain>
    </source>
</reference>
<organism evidence="1 2">
    <name type="scientific">Acaulospora colombiana</name>
    <dbReference type="NCBI Taxonomy" id="27376"/>
    <lineage>
        <taxon>Eukaryota</taxon>
        <taxon>Fungi</taxon>
        <taxon>Fungi incertae sedis</taxon>
        <taxon>Mucoromycota</taxon>
        <taxon>Glomeromycotina</taxon>
        <taxon>Glomeromycetes</taxon>
        <taxon>Diversisporales</taxon>
        <taxon>Acaulosporaceae</taxon>
        <taxon>Acaulospora</taxon>
    </lineage>
</organism>
<protein>
    <submittedName>
        <fullName evidence="1">1899_t:CDS:1</fullName>
    </submittedName>
</protein>
<evidence type="ECO:0000313" key="2">
    <source>
        <dbReference type="Proteomes" id="UP000789525"/>
    </source>
</evidence>
<evidence type="ECO:0000313" key="1">
    <source>
        <dbReference type="EMBL" id="CAG8560106.1"/>
    </source>
</evidence>
<proteinExistence type="predicted"/>
<dbReference type="Proteomes" id="UP000789525">
    <property type="component" value="Unassembled WGS sequence"/>
</dbReference>
<comment type="caution">
    <text evidence="1">The sequence shown here is derived from an EMBL/GenBank/DDBJ whole genome shotgun (WGS) entry which is preliminary data.</text>
</comment>
<keyword evidence="2" id="KW-1185">Reference proteome</keyword>
<sequence length="1654" mass="185534">MTQGNSGTIYLQNLRVLLVENHLCLPTIWPGIKRQNKSLCPVRLCFLPSLAQMETASPTHGKSRESLDILSGTERGFIQPISSLPPTVSQESNVGHSATSSTGGPQIPSIGAISALNEHRFLEEIEMVDIIPTAMLLESVLRPISSNDLLQVKASLIMNGLIGEDGRWKCLPKTPLEYADDPSIFKSLERIYADVISAAISCGLLESKIGLLAPLLVRDDIELESGASSTFKPEGCLYLKDTSRDYKANDLLDYADIVLFMGLSAKNDRSDRLHVSLQDIPIAITYNSTEIELGFDPTIKYIYTRSAYPNVQSNFNGKGHEKESRSKSSYLAQENQSSECSSVVEESVYHILVRNEEGYEHTFETVRLLSARSARIARSHGTRVWEVFDINDPSKTRRVLKDTWYKKGKAPEGNNLRDIRSCLQSDPEGLLHLPEVPMHGQVRLPDNTMDDIFDLSRRKVNWTRRQRRSVIPGDEMFSFYSSTPTAEIEGPPTLEDYIDSIEEDLWESRRWRTRDTLRCHWRLVYVDSPRIALSDIRRYDEMLLALIGALKGLQFGISRTLYFLTFPTALRAIYSGAFFKAVEVGAPAKSFLFIPEQAYESSLILGNSKYHEIRWFHNPIHDIEPIWWIAIWLTLFFTETGTLDSRAKKAYRDFFPPEDHSSQNQRFLGLLQGYMFSKVYQQPFFSTYFLNLRECLVHGYGTLHGDLQLAGDRPIYRETFERFLEIMETMRRSLGQLGQMKLQPLRGIPSNPSFVWGHQKQEFEDNGGQQWRKWFKECGKAFRIKAAWGHQDILILADTVAVSHVFSKNPYNYAHPPIFRAFVGRLTGHSLLWVEGASEHRRMKSLVAPAFSRENVRNIGPIIYQVASHMQDHLASQLQSSKSIELNAFDLTGPAALDVIGKAAFGYDFNAIEHGPHAVMIMDMWRHQNEMGISDAGFKATMTLQLLPWITYLPLKALKAQAAIVNHIREFAKEIVDRGEIDTKVRANQRQDPAKRVSMEEIYNHVVTFVVAGHETTAGAIAFGLWLLAKHPSMQQLLRDEVTSFGGEPSYDELDDPNTLPYLDAVCKESIRLFSAGARNEKVAEADDVIPLREPVKGTDGSWITSIPVKKGQIIHIPGIAIDRDEDAWGDADTFRPTRWLVGGPVAEKYCKPGEPGLLPADQMCGGWAHQFSFSEGPRTCIGIKLALFEYKVLMLTLIRHFRFHDTGAELELRFAAALTSRVVGKQHEGINLPVRVTLTFITVFIRIYQWVTVPSSLDEVRKSTLPYTASSIWRCLTHFGTFFLNLNYKSRCMAAGVEMGSAQQIAVLVEGSIGNSHINSHISGHSPALSDMMDSLYPMDGFEEAKPLHSGNSTCAMRKESRFKIWSSVILPMCCHLLIAVAVAVAILHAVNGHHFSTSSTQKFFQESDGRLKFLGFSALRQSDVTTLISLSATLTRAIAAYCCGIASWRAAFILLEKTGLTLSEFDRMSSTLPLILPWPWDPYRFVIAAIALLFVSSELYTPILNGAITWESGTSFAPNPQILKGITQSGLHLWNHHGLPDQRQGIVYRAVGHATTALGNGKHVDDGHHISDLWRVVDASRNIPVNSTLSNITIPFFAIDSIEWLSDPVNTLDAQTLRATDAGSNLLNYTSAGNPMQQEATGILALIPRTDW</sequence>
<dbReference type="EMBL" id="CAJVPT010009277">
    <property type="protein sequence ID" value="CAG8560106.1"/>
    <property type="molecule type" value="Genomic_DNA"/>
</dbReference>
<gene>
    <name evidence="1" type="ORF">ACOLOM_LOCUS5198</name>
</gene>
<name>A0ACA9M0K5_9GLOM</name>
<accession>A0ACA9M0K5</accession>
<feature type="non-terminal residue" evidence="1">
    <location>
        <position position="1654"/>
    </location>
</feature>